<name>A0A183UBJ3_TOXCA</name>
<evidence type="ECO:0000256" key="1">
    <source>
        <dbReference type="SAM" id="MobiDB-lite"/>
    </source>
</evidence>
<reference evidence="4" key="1">
    <citation type="submission" date="2016-06" db="UniProtKB">
        <authorList>
            <consortium name="WormBaseParasite"/>
        </authorList>
    </citation>
    <scope>IDENTIFICATION</scope>
</reference>
<reference evidence="2 3" key="2">
    <citation type="submission" date="2018-11" db="EMBL/GenBank/DDBJ databases">
        <authorList>
            <consortium name="Pathogen Informatics"/>
        </authorList>
    </citation>
    <scope>NUCLEOTIDE SEQUENCE [LARGE SCALE GENOMIC DNA]</scope>
</reference>
<keyword evidence="3" id="KW-1185">Reference proteome</keyword>
<sequence>MGTDLTPFTRITVCCEVRLTQVHLVMYPNIFLTSCPCACLDATTPQYNSATSTTIEACSSSQILRSPLPTLDCHIHKQCQPLQPIDDDIFESLPRLIVVSRSAYCAGAQTISKASTSSETLRSLPRELDEVLENQRRWNANDHRCLREPFSSEGDWLCEDGMLLTLVSTVVWCGDEKATFDESLRIGRSTPPAPHTALRLRVQSAQLTAADLKPKPKLKGGAPRRTEPERRRHEQIKACLCPARTTSHQKLQRTLRSVHLAHQSQVRTKRPDPELSMLARNCVSTADVTANPNRRSYFQLTMSGFNVIPKKRR</sequence>
<gene>
    <name evidence="2" type="ORF">TCNE_LOCUS5863</name>
</gene>
<organism evidence="3 4">
    <name type="scientific">Toxocara canis</name>
    <name type="common">Canine roundworm</name>
    <dbReference type="NCBI Taxonomy" id="6265"/>
    <lineage>
        <taxon>Eukaryota</taxon>
        <taxon>Metazoa</taxon>
        <taxon>Ecdysozoa</taxon>
        <taxon>Nematoda</taxon>
        <taxon>Chromadorea</taxon>
        <taxon>Rhabditida</taxon>
        <taxon>Spirurina</taxon>
        <taxon>Ascaridomorpha</taxon>
        <taxon>Ascaridoidea</taxon>
        <taxon>Toxocaridae</taxon>
        <taxon>Toxocara</taxon>
    </lineage>
</organism>
<dbReference type="AlphaFoldDB" id="A0A183UBJ3"/>
<evidence type="ECO:0000313" key="2">
    <source>
        <dbReference type="EMBL" id="VDM37108.1"/>
    </source>
</evidence>
<proteinExistence type="predicted"/>
<dbReference type="WBParaSite" id="TCNE_0000586301-mRNA-1">
    <property type="protein sequence ID" value="TCNE_0000586301-mRNA-1"/>
    <property type="gene ID" value="TCNE_0000586301"/>
</dbReference>
<protein>
    <submittedName>
        <fullName evidence="2 4">Uncharacterized protein</fullName>
    </submittedName>
</protein>
<feature type="compositionally biased region" description="Basic and acidic residues" evidence="1">
    <location>
        <begin position="224"/>
        <end position="234"/>
    </location>
</feature>
<feature type="region of interest" description="Disordered" evidence="1">
    <location>
        <begin position="209"/>
        <end position="234"/>
    </location>
</feature>
<evidence type="ECO:0000313" key="3">
    <source>
        <dbReference type="Proteomes" id="UP000050794"/>
    </source>
</evidence>
<dbReference type="Proteomes" id="UP000050794">
    <property type="component" value="Unassembled WGS sequence"/>
</dbReference>
<accession>A0A183UBJ3</accession>
<evidence type="ECO:0000313" key="4">
    <source>
        <dbReference type="WBParaSite" id="TCNE_0000586301-mRNA-1"/>
    </source>
</evidence>
<dbReference type="EMBL" id="UYWY01019403">
    <property type="protein sequence ID" value="VDM37108.1"/>
    <property type="molecule type" value="Genomic_DNA"/>
</dbReference>